<feature type="signal peptide" evidence="1">
    <location>
        <begin position="1"/>
        <end position="22"/>
    </location>
</feature>
<proteinExistence type="predicted"/>
<organism evidence="2 3">
    <name type="scientific">Durusdinium trenchii</name>
    <dbReference type="NCBI Taxonomy" id="1381693"/>
    <lineage>
        <taxon>Eukaryota</taxon>
        <taxon>Sar</taxon>
        <taxon>Alveolata</taxon>
        <taxon>Dinophyceae</taxon>
        <taxon>Suessiales</taxon>
        <taxon>Symbiodiniaceae</taxon>
        <taxon>Durusdinium</taxon>
    </lineage>
</organism>
<accession>A0ABP0IIJ6</accession>
<evidence type="ECO:0000313" key="2">
    <source>
        <dbReference type="EMBL" id="CAK9002128.1"/>
    </source>
</evidence>
<evidence type="ECO:0000256" key="1">
    <source>
        <dbReference type="SAM" id="SignalP"/>
    </source>
</evidence>
<sequence>MWARIVTLPVLAFSLASRSQHATETGVAVLARAEQRLVRYNADLAVESCIQQDLWHRTQLQSQLKGLCFEMCKVVGLYPNCPQCEGTSAHGPGEFSPGSPVEGSNWDALLFHMDQMSQWGRSVVRHWASKSGPSQLQLLSNTTLGCEEADVARREELQGKILDSCNSFCHGHACNECQQVHGPPQSWPLLMAQVQGLSKVFSRSMEDARAKTAREEKEHLSLFCFAWTPRRDYDEQLLGETRKQYRKCDGHIFYTDHAAPGPQKEADFMRVIVPKQSVTRKDDGWLYHRNMVGLMPSWNHLLHSDFVHQHDWFINSELDHFLSPARAKETILAYLKGLREGTPEEQASVDGPIMLMWGNAFVFNRKMLLAVKSQWNVLGRIALPSGPGEQAVAAGCPMFMENEAEWPQSCSQDVVYPVLAKVILPKFFNVTVGAPGSAGCGAGSKNGNQQDFPLGCWELHLNPIDGEKEDGALQAIKELAQMSHFQDARQAREYCQRHKLVAVRDNCDRFWQGRKVPLIHHLHTVSEQKLARQLLDHDSSP</sequence>
<feature type="chain" id="PRO_5045910294" description="Protein xylosyltransferase" evidence="1">
    <location>
        <begin position="23"/>
        <end position="541"/>
    </location>
</feature>
<evidence type="ECO:0008006" key="4">
    <source>
        <dbReference type="Google" id="ProtNLM"/>
    </source>
</evidence>
<keyword evidence="1" id="KW-0732">Signal</keyword>
<reference evidence="2 3" key="1">
    <citation type="submission" date="2024-02" db="EMBL/GenBank/DDBJ databases">
        <authorList>
            <person name="Chen Y."/>
            <person name="Shah S."/>
            <person name="Dougan E. K."/>
            <person name="Thang M."/>
            <person name="Chan C."/>
        </authorList>
    </citation>
    <scope>NUCLEOTIDE SEQUENCE [LARGE SCALE GENOMIC DNA]</scope>
</reference>
<gene>
    <name evidence="2" type="ORF">SCF082_LOCUS7206</name>
</gene>
<protein>
    <recommendedName>
        <fullName evidence="4">Protein xylosyltransferase</fullName>
    </recommendedName>
</protein>
<dbReference type="EMBL" id="CAXAMM010004014">
    <property type="protein sequence ID" value="CAK9002128.1"/>
    <property type="molecule type" value="Genomic_DNA"/>
</dbReference>
<dbReference type="Proteomes" id="UP001642464">
    <property type="component" value="Unassembled WGS sequence"/>
</dbReference>
<name>A0ABP0IIJ6_9DINO</name>
<comment type="caution">
    <text evidence="2">The sequence shown here is derived from an EMBL/GenBank/DDBJ whole genome shotgun (WGS) entry which is preliminary data.</text>
</comment>
<evidence type="ECO:0000313" key="3">
    <source>
        <dbReference type="Proteomes" id="UP001642464"/>
    </source>
</evidence>
<keyword evidence="3" id="KW-1185">Reference proteome</keyword>